<dbReference type="InterPro" id="IPR032427">
    <property type="entry name" value="P22_portal"/>
</dbReference>
<proteinExistence type="predicted"/>
<organism evidence="1 2">
    <name type="scientific">Paracoccus hibiscisoli</name>
    <dbReference type="NCBI Taxonomy" id="2023261"/>
    <lineage>
        <taxon>Bacteria</taxon>
        <taxon>Pseudomonadati</taxon>
        <taxon>Pseudomonadota</taxon>
        <taxon>Alphaproteobacteria</taxon>
        <taxon>Rhodobacterales</taxon>
        <taxon>Paracoccaceae</taxon>
        <taxon>Paracoccus</taxon>
    </lineage>
</organism>
<evidence type="ECO:0000313" key="2">
    <source>
        <dbReference type="Proteomes" id="UP000306223"/>
    </source>
</evidence>
<dbReference type="EMBL" id="SUNH01000007">
    <property type="protein sequence ID" value="TJZ85825.1"/>
    <property type="molecule type" value="Genomic_DNA"/>
</dbReference>
<dbReference type="AlphaFoldDB" id="A0A4U0QUQ6"/>
<keyword evidence="2" id="KW-1185">Reference proteome</keyword>
<accession>A0A4U0QUQ6</accession>
<dbReference type="Proteomes" id="UP000306223">
    <property type="component" value="Unassembled WGS sequence"/>
</dbReference>
<comment type="caution">
    <text evidence="1">The sequence shown here is derived from an EMBL/GenBank/DDBJ whole genome shotgun (WGS) entry which is preliminary data.</text>
</comment>
<name>A0A4U0QUQ6_9RHOB</name>
<sequence>MFDIDFSGGRILTVNGHPYNSRPGEVPFIDSAAAQIQSDQGRSVGEAKVDKLDQPKAQELFKRLLAIYRYELERQAQNRYEMRVDEDFYDHIQWTLEEVAELEGRGQAPLVFNLIQTTINWLLGTQRRAPQDYKILPRTKYGLQSAESKTELLRHVRDVNHSNHHVSLAFADAVKAGIGWLETGEGDPAEGVRVFDRREPWANMLWDSRAQEMDLSDCRYVTRMKWLDLDIAAALFPKRIGILEKSRENRLYMVGQSDYGDDASDSHEEDTNTNVGHEVTSGGAYIRDRIRCIEMWFKMPATVPVISGGQFRGEVFDEWSRGHWDEMVHERATLVMRPRMVIHVAVMTEFGLLDLRQSPYRHNRFPFTPMWGYRRARDGMPYGAIRGLRGPQRDLNKRASKALHHLSTVQVTVEDGAVDDIEELRDEAGRPDSVIVYKAGKQPPRIDKNTEVAAAHLQLMDKDAQMIQSVGGVTDENLGRRSNATSGKAIMARQDQGSLATSTFFDNLRYAAMLHGEKQIINVEQFYTEQDEIRILDSRGKPDFKQVNDPEHPENAIDMFKADFIIEEEDWRASTRQAQAEQLLQLMERLAATAPEIVIQTLDLTIEALDVPKRDEIVKRIRQITGAADPDEDPNNPSEETIQRQQAANAAAAMQQRAQEAEIAGLEAKTAKTQVEAQKVSASLRGTSLDDLKKAVEAAMQIAGAPAIGAAVDQIMAAAMEDAQAEGQAPAMAPEIDPAMGAEPPMPDPAAPPAALPM</sequence>
<dbReference type="RefSeq" id="WP_136855750.1">
    <property type="nucleotide sequence ID" value="NZ_SUNH01000007.1"/>
</dbReference>
<reference evidence="1 2" key="1">
    <citation type="submission" date="2019-04" db="EMBL/GenBank/DDBJ databases">
        <authorList>
            <person name="Li J."/>
        </authorList>
    </citation>
    <scope>NUCLEOTIDE SEQUENCE [LARGE SCALE GENOMIC DNA]</scope>
    <source>
        <strain evidence="1 2">CCTCC AB2016182</strain>
    </source>
</reference>
<evidence type="ECO:0008006" key="3">
    <source>
        <dbReference type="Google" id="ProtNLM"/>
    </source>
</evidence>
<evidence type="ECO:0000313" key="1">
    <source>
        <dbReference type="EMBL" id="TJZ85825.1"/>
    </source>
</evidence>
<dbReference type="OrthoDB" id="1632915at2"/>
<gene>
    <name evidence="1" type="ORF">FA740_05340</name>
</gene>
<protein>
    <recommendedName>
        <fullName evidence="3">Portal protein</fullName>
    </recommendedName>
</protein>
<dbReference type="Pfam" id="PF16510">
    <property type="entry name" value="P22_portal"/>
    <property type="match status" value="1"/>
</dbReference>